<dbReference type="EMBL" id="AWXR01000009">
    <property type="protein sequence ID" value="ERM83791.1"/>
    <property type="molecule type" value="Genomic_DNA"/>
</dbReference>
<feature type="chain" id="PRO_5004657916" description="Outer membrane protein beta-barrel domain-containing protein" evidence="2">
    <location>
        <begin position="33"/>
        <end position="235"/>
    </location>
</feature>
<dbReference type="SUPFAM" id="SSF56925">
    <property type="entry name" value="OMPA-like"/>
    <property type="match status" value="1"/>
</dbReference>
<dbReference type="InterPro" id="IPR011250">
    <property type="entry name" value="OMP/PagP_B-barrel"/>
</dbReference>
<dbReference type="eggNOG" id="COG3637">
    <property type="taxonomic scope" value="Bacteria"/>
</dbReference>
<keyword evidence="1 2" id="KW-0732">Signal</keyword>
<evidence type="ECO:0000259" key="3">
    <source>
        <dbReference type="Pfam" id="PF13505"/>
    </source>
</evidence>
<reference evidence="4 5" key="1">
    <citation type="journal article" date="2013" name="Genome Announc.">
        <title>Draft Genome Sequence of the Psychrophilic and Alkaliphilic Rhodonellum psychrophilum Strain GCM71T.</title>
        <authorList>
            <person name="Hauptmann A.L."/>
            <person name="Glaring M.A."/>
            <person name="Hallin P.F."/>
            <person name="Prieme A."/>
            <person name="Stougaard P."/>
        </authorList>
    </citation>
    <scope>NUCLEOTIDE SEQUENCE [LARGE SCALE GENOMIC DNA]</scope>
    <source>
        <strain evidence="4 5">GCM71</strain>
    </source>
</reference>
<dbReference type="InterPro" id="IPR027385">
    <property type="entry name" value="Beta-barrel_OMP"/>
</dbReference>
<protein>
    <recommendedName>
        <fullName evidence="3">Outer membrane protein beta-barrel domain-containing protein</fullName>
    </recommendedName>
</protein>
<comment type="caution">
    <text evidence="4">The sequence shown here is derived from an EMBL/GenBank/DDBJ whole genome shotgun (WGS) entry which is preliminary data.</text>
</comment>
<keyword evidence="5" id="KW-1185">Reference proteome</keyword>
<gene>
    <name evidence="4" type="ORF">P872_01895</name>
</gene>
<evidence type="ECO:0000313" key="5">
    <source>
        <dbReference type="Proteomes" id="UP000016843"/>
    </source>
</evidence>
<feature type="domain" description="Outer membrane protein beta-barrel" evidence="3">
    <location>
        <begin position="18"/>
        <end position="195"/>
    </location>
</feature>
<dbReference type="Pfam" id="PF13505">
    <property type="entry name" value="OMP_b-brl"/>
    <property type="match status" value="1"/>
</dbReference>
<evidence type="ECO:0000256" key="1">
    <source>
        <dbReference type="ARBA" id="ARBA00022729"/>
    </source>
</evidence>
<dbReference type="AlphaFoldDB" id="U5C4E9"/>
<name>U5C4E9_9BACT</name>
<proteinExistence type="predicted"/>
<evidence type="ECO:0000256" key="2">
    <source>
        <dbReference type="SAM" id="SignalP"/>
    </source>
</evidence>
<accession>U5C4E9</accession>
<organism evidence="4 5">
    <name type="scientific">Rhodonellum psychrophilum GCM71 = DSM 17998</name>
    <dbReference type="NCBI Taxonomy" id="1123057"/>
    <lineage>
        <taxon>Bacteria</taxon>
        <taxon>Pseudomonadati</taxon>
        <taxon>Bacteroidota</taxon>
        <taxon>Cytophagia</taxon>
        <taxon>Cytophagales</taxon>
        <taxon>Cytophagaceae</taxon>
        <taxon>Rhodonellum</taxon>
    </lineage>
</organism>
<evidence type="ECO:0000313" key="4">
    <source>
        <dbReference type="EMBL" id="ERM83791.1"/>
    </source>
</evidence>
<dbReference type="Proteomes" id="UP000016843">
    <property type="component" value="Unassembled WGS sequence"/>
</dbReference>
<sequence length="235" mass="26470">MPNPLLKPKNPFMKQILLLLFLALVSSQTTFAQLQKGNFQLGGAVNFNTWESSSSPGDPNSFQNSSRNFSANPSLGYFVTDKWVLGMSFRFNNGSREVRYNSPNLANTDFKNEAWGTGIFARRYFPIHEKMAFFGEFQSTVDWRTEENSIAFQQGLLTNSNSFRGFNNTLFAGLSFFPTKWISVEASVNPIGFGVSRNTAENTPGVEEKRNSTFFNMGVNTSAVFLGFNFFLNRK</sequence>
<feature type="signal peptide" evidence="2">
    <location>
        <begin position="1"/>
        <end position="32"/>
    </location>
</feature>